<name>A0A5P0ZRE8_9LACO</name>
<gene>
    <name evidence="2" type="ORF">FHL05_11685</name>
    <name evidence="1" type="ORF">FHL06_10440</name>
</gene>
<keyword evidence="3" id="KW-1185">Reference proteome</keyword>
<evidence type="ECO:0000313" key="4">
    <source>
        <dbReference type="Proteomes" id="UP000414364"/>
    </source>
</evidence>
<sequence length="69" mass="7581">MIPSGVFLTSYAGEATDLSAEVLSKVLKQIEQKEIEVPIAHVYQGLENVGQAQQNLESNKYNGKYVVVL</sequence>
<protein>
    <recommendedName>
        <fullName evidence="5">Zinc-binding dehydrogenase</fullName>
    </recommendedName>
</protein>
<dbReference type="AlphaFoldDB" id="A0A5P0ZRE8"/>
<evidence type="ECO:0008006" key="5">
    <source>
        <dbReference type="Google" id="ProtNLM"/>
    </source>
</evidence>
<evidence type="ECO:0000313" key="3">
    <source>
        <dbReference type="Proteomes" id="UP000371423"/>
    </source>
</evidence>
<evidence type="ECO:0000313" key="2">
    <source>
        <dbReference type="EMBL" id="MQS98515.1"/>
    </source>
</evidence>
<proteinExistence type="predicted"/>
<dbReference type="EMBL" id="VDFO01000058">
    <property type="protein sequence ID" value="MQS98515.1"/>
    <property type="molecule type" value="Genomic_DNA"/>
</dbReference>
<dbReference type="RefSeq" id="WP_153386425.1">
    <property type="nucleotide sequence ID" value="NZ_VDFO01000058.1"/>
</dbReference>
<comment type="caution">
    <text evidence="1">The sequence shown here is derived from an EMBL/GenBank/DDBJ whole genome shotgun (WGS) entry which is preliminary data.</text>
</comment>
<dbReference type="Proteomes" id="UP000414364">
    <property type="component" value="Unassembled WGS sequence"/>
</dbReference>
<dbReference type="Proteomes" id="UP000371423">
    <property type="component" value="Unassembled WGS sequence"/>
</dbReference>
<dbReference type="OrthoDB" id="9792162at2"/>
<dbReference type="Gene3D" id="3.90.180.10">
    <property type="entry name" value="Medium-chain alcohol dehydrogenases, catalytic domain"/>
    <property type="match status" value="1"/>
</dbReference>
<reference evidence="3 4" key="1">
    <citation type="journal article" date="2019" name="Syst. Appl. Microbiol.">
        <title>Polyphasic characterization of two novel Lactobacillus spp. isolated from blown salami packages: Description of Lactobacillus halodurans sp. nov. and Lactobacillus salsicarnum sp. nov.</title>
        <authorList>
            <person name="Schuster J.A."/>
            <person name="Klingl A."/>
            <person name="Vogel R.F."/>
            <person name="Ehrmann M.A."/>
        </authorList>
    </citation>
    <scope>NUCLEOTIDE SEQUENCE [LARGE SCALE GENOMIC DNA]</scope>
    <source>
        <strain evidence="2 3">TMW 1.1920</strain>
        <strain evidence="1 4">TMW 1.2172</strain>
    </source>
</reference>
<evidence type="ECO:0000313" key="1">
    <source>
        <dbReference type="EMBL" id="MQS76788.1"/>
    </source>
</evidence>
<accession>A0A5P0ZRE8</accession>
<organism evidence="1 4">
    <name type="scientific">Companilactobacillus halodurans</name>
    <dbReference type="NCBI Taxonomy" id="2584183"/>
    <lineage>
        <taxon>Bacteria</taxon>
        <taxon>Bacillati</taxon>
        <taxon>Bacillota</taxon>
        <taxon>Bacilli</taxon>
        <taxon>Lactobacillales</taxon>
        <taxon>Lactobacillaceae</taxon>
        <taxon>Companilactobacillus</taxon>
    </lineage>
</organism>
<dbReference type="EMBL" id="VDFP01000026">
    <property type="protein sequence ID" value="MQS76788.1"/>
    <property type="molecule type" value="Genomic_DNA"/>
</dbReference>